<sequence>MVILVYFCDGVILTHTTPRQQTVNAQCYCSFLEHNLQTALRKKRQHFLQNTPIILQDSAQPHAAQAVADLFDR</sequence>
<organism evidence="1 2">
    <name type="scientific">Cryptotermes secundus</name>
    <dbReference type="NCBI Taxonomy" id="105785"/>
    <lineage>
        <taxon>Eukaryota</taxon>
        <taxon>Metazoa</taxon>
        <taxon>Ecdysozoa</taxon>
        <taxon>Arthropoda</taxon>
        <taxon>Hexapoda</taxon>
        <taxon>Insecta</taxon>
        <taxon>Pterygota</taxon>
        <taxon>Neoptera</taxon>
        <taxon>Polyneoptera</taxon>
        <taxon>Dictyoptera</taxon>
        <taxon>Blattodea</taxon>
        <taxon>Blattoidea</taxon>
        <taxon>Termitoidae</taxon>
        <taxon>Kalotermitidae</taxon>
        <taxon>Cryptotermitinae</taxon>
        <taxon>Cryptotermes</taxon>
    </lineage>
</organism>
<keyword evidence="2" id="KW-1185">Reference proteome</keyword>
<reference evidence="1 2" key="1">
    <citation type="submission" date="2017-12" db="EMBL/GenBank/DDBJ databases">
        <title>Hemimetabolous genomes reveal molecular basis of termite eusociality.</title>
        <authorList>
            <person name="Harrison M.C."/>
            <person name="Jongepier E."/>
            <person name="Robertson H.M."/>
            <person name="Arning N."/>
            <person name="Bitard-Feildel T."/>
            <person name="Chao H."/>
            <person name="Childers C.P."/>
            <person name="Dinh H."/>
            <person name="Doddapaneni H."/>
            <person name="Dugan S."/>
            <person name="Gowin J."/>
            <person name="Greiner C."/>
            <person name="Han Y."/>
            <person name="Hu H."/>
            <person name="Hughes D.S.T."/>
            <person name="Huylmans A.-K."/>
            <person name="Kemena C."/>
            <person name="Kremer L.P.M."/>
            <person name="Lee S.L."/>
            <person name="Lopez-Ezquerra A."/>
            <person name="Mallet L."/>
            <person name="Monroy-Kuhn J.M."/>
            <person name="Moser A."/>
            <person name="Murali S.C."/>
            <person name="Muzny D.M."/>
            <person name="Otani S."/>
            <person name="Piulachs M.-D."/>
            <person name="Poelchau M."/>
            <person name="Qu J."/>
            <person name="Schaub F."/>
            <person name="Wada-Katsumata A."/>
            <person name="Worley K.C."/>
            <person name="Xie Q."/>
            <person name="Ylla G."/>
            <person name="Poulsen M."/>
            <person name="Gibbs R.A."/>
            <person name="Schal C."/>
            <person name="Richards S."/>
            <person name="Belles X."/>
            <person name="Korb J."/>
            <person name="Bornberg-Bauer E."/>
        </authorList>
    </citation>
    <scope>NUCLEOTIDE SEQUENCE [LARGE SCALE GENOMIC DNA]</scope>
    <source>
        <tissue evidence="1">Whole body</tissue>
    </source>
</reference>
<dbReference type="Gene3D" id="3.30.420.10">
    <property type="entry name" value="Ribonuclease H-like superfamily/Ribonuclease H"/>
    <property type="match status" value="1"/>
</dbReference>
<proteinExistence type="predicted"/>
<dbReference type="STRING" id="105785.A0A2J7QJI2"/>
<accession>A0A2J7QJI2</accession>
<dbReference type="InterPro" id="IPR036397">
    <property type="entry name" value="RNaseH_sf"/>
</dbReference>
<dbReference type="GO" id="GO:0003676">
    <property type="term" value="F:nucleic acid binding"/>
    <property type="evidence" value="ECO:0007669"/>
    <property type="project" value="InterPro"/>
</dbReference>
<dbReference type="EMBL" id="NEVH01013555">
    <property type="protein sequence ID" value="PNF28729.1"/>
    <property type="molecule type" value="Genomic_DNA"/>
</dbReference>
<dbReference type="InterPro" id="IPR001888">
    <property type="entry name" value="Transposase_1"/>
</dbReference>
<evidence type="ECO:0000313" key="2">
    <source>
        <dbReference type="Proteomes" id="UP000235965"/>
    </source>
</evidence>
<dbReference type="Proteomes" id="UP000235965">
    <property type="component" value="Unassembled WGS sequence"/>
</dbReference>
<protein>
    <recommendedName>
        <fullName evidence="3">Tc1-like transposase DDE domain-containing protein</fullName>
    </recommendedName>
</protein>
<evidence type="ECO:0000313" key="1">
    <source>
        <dbReference type="EMBL" id="PNF28729.1"/>
    </source>
</evidence>
<gene>
    <name evidence="1" type="ORF">B7P43_G07776</name>
</gene>
<dbReference type="Pfam" id="PF01359">
    <property type="entry name" value="Transposase_1"/>
    <property type="match status" value="1"/>
</dbReference>
<dbReference type="AlphaFoldDB" id="A0A2J7QJI2"/>
<comment type="caution">
    <text evidence="1">The sequence shown here is derived from an EMBL/GenBank/DDBJ whole genome shotgun (WGS) entry which is preliminary data.</text>
</comment>
<name>A0A2J7QJI2_9NEOP</name>
<dbReference type="InParanoid" id="A0A2J7QJI2"/>
<evidence type="ECO:0008006" key="3">
    <source>
        <dbReference type="Google" id="ProtNLM"/>
    </source>
</evidence>